<comment type="caution">
    <text evidence="1">The sequence shown here is derived from an EMBL/GenBank/DDBJ whole genome shotgun (WGS) entry which is preliminary data.</text>
</comment>
<dbReference type="AlphaFoldDB" id="A0A0F4U312"/>
<dbReference type="PATRIC" id="fig|294.132.peg.2144"/>
<dbReference type="EMBL" id="LACC01000002">
    <property type="protein sequence ID" value="KJZ50754.1"/>
    <property type="molecule type" value="Genomic_DNA"/>
</dbReference>
<dbReference type="Proteomes" id="UP000033588">
    <property type="component" value="Unassembled WGS sequence"/>
</dbReference>
<organism evidence="1 2">
    <name type="scientific">Pseudomonas fluorescens</name>
    <dbReference type="NCBI Taxonomy" id="294"/>
    <lineage>
        <taxon>Bacteria</taxon>
        <taxon>Pseudomonadati</taxon>
        <taxon>Pseudomonadota</taxon>
        <taxon>Gammaproteobacteria</taxon>
        <taxon>Pseudomonadales</taxon>
        <taxon>Pseudomonadaceae</taxon>
        <taxon>Pseudomonas</taxon>
    </lineage>
</organism>
<accession>A0A0F4U312</accession>
<proteinExistence type="predicted"/>
<sequence>MNTGEKRSFIARLTCGGSPITFLQEFKPHKLFNREPILKQILTAQSDYRPPVFVLDPSTNKMVRVAYSIRTKNTVVVHFECYDDYYNMKIVSNPYYQQYISRNDEGCLLALPPAGANTASFNLLDADHNIITLDDLSSDTATVYLKARHAGIIRKQINGGTDSYTHRYSTFTDRAGDIVKFQLNILERHTVSPRLSTPYP</sequence>
<protein>
    <submittedName>
        <fullName evidence="1">Uncharacterized protein</fullName>
    </submittedName>
</protein>
<evidence type="ECO:0000313" key="1">
    <source>
        <dbReference type="EMBL" id="KJZ50754.1"/>
    </source>
</evidence>
<dbReference type="RefSeq" id="WP_046037164.1">
    <property type="nucleotide sequence ID" value="NZ_LACC01000002.1"/>
</dbReference>
<gene>
    <name evidence="1" type="ORF">VC35_00810</name>
</gene>
<reference evidence="1 2" key="1">
    <citation type="submission" date="2015-03" db="EMBL/GenBank/DDBJ databases">
        <title>Comparative genomics of Pseudomonas insights into diversity of traits involved in vanlence and defense.</title>
        <authorList>
            <person name="Qin Y."/>
        </authorList>
    </citation>
    <scope>NUCLEOTIDE SEQUENCE [LARGE SCALE GENOMIC DNA]</scope>
    <source>
        <strain evidence="1 2">C8</strain>
    </source>
</reference>
<name>A0A0F4U312_PSEFL</name>
<evidence type="ECO:0000313" key="2">
    <source>
        <dbReference type="Proteomes" id="UP000033588"/>
    </source>
</evidence>
<dbReference type="OrthoDB" id="7032426at2"/>